<proteinExistence type="predicted"/>
<reference evidence="2 3" key="1">
    <citation type="journal article" date="2023" name="Life. Sci Alliance">
        <title>Evolutionary insights into 3D genome organization and epigenetic landscape of Vigna mungo.</title>
        <authorList>
            <person name="Junaid A."/>
            <person name="Singh B."/>
            <person name="Bhatia S."/>
        </authorList>
    </citation>
    <scope>NUCLEOTIDE SEQUENCE [LARGE SCALE GENOMIC DNA]</scope>
    <source>
        <strain evidence="2">Urdbean</strain>
    </source>
</reference>
<dbReference type="AlphaFoldDB" id="A0AAQ3RYP4"/>
<evidence type="ECO:0000256" key="1">
    <source>
        <dbReference type="ARBA" id="ARBA00022737"/>
    </source>
</evidence>
<dbReference type="Gene3D" id="1.25.40.10">
    <property type="entry name" value="Tetratricopeptide repeat domain"/>
    <property type="match status" value="1"/>
</dbReference>
<keyword evidence="1" id="KW-0677">Repeat</keyword>
<evidence type="ECO:0008006" key="4">
    <source>
        <dbReference type="Google" id="ProtNLM"/>
    </source>
</evidence>
<dbReference type="PANTHER" id="PTHR47926:SF454">
    <property type="entry name" value="REPEAT-CONTAINING PROTEIN, PUTATIVE-RELATED"/>
    <property type="match status" value="1"/>
</dbReference>
<sequence>MAWSCVSVSSSILHFLPAASDPPYSILQNHPHLTLLSNCPNIATLKQIHSLIIKTGLHNTLFAQSKLIEFCALSPSQDLSYALSLFHSIQHPNIFICNTLIRAHSLTPSPTSSLDLYNHMLHSGLHPNSHTFPFLFKSCAKARATHLGKQLHAHVFKLALHCHPHVHTSLIHMYSQLGELQHARDPFGIHAMEGGLKEFFLAVAKTVLSATIKYATPSVVLLAALRMSHLPVEIMRA</sequence>
<dbReference type="PANTHER" id="PTHR47926">
    <property type="entry name" value="PENTATRICOPEPTIDE REPEAT-CONTAINING PROTEIN"/>
    <property type="match status" value="1"/>
</dbReference>
<dbReference type="GO" id="GO:0003723">
    <property type="term" value="F:RNA binding"/>
    <property type="evidence" value="ECO:0007669"/>
    <property type="project" value="InterPro"/>
</dbReference>
<keyword evidence="3" id="KW-1185">Reference proteome</keyword>
<dbReference type="InterPro" id="IPR011990">
    <property type="entry name" value="TPR-like_helical_dom_sf"/>
</dbReference>
<dbReference type="InterPro" id="IPR046960">
    <property type="entry name" value="PPR_At4g14850-like_plant"/>
</dbReference>
<dbReference type="Proteomes" id="UP001374535">
    <property type="component" value="Chromosome 5"/>
</dbReference>
<dbReference type="InterPro" id="IPR002885">
    <property type="entry name" value="PPR_rpt"/>
</dbReference>
<dbReference type="FunFam" id="1.25.40.10:FF:000470">
    <property type="entry name" value="Pentatricopeptide repeat-containing protein At5g66520"/>
    <property type="match status" value="1"/>
</dbReference>
<gene>
    <name evidence="2" type="ORF">V8G54_015737</name>
</gene>
<accession>A0AAQ3RYP4</accession>
<protein>
    <recommendedName>
        <fullName evidence="4">Pentatricopeptide repeat-containing protein</fullName>
    </recommendedName>
</protein>
<dbReference type="Pfam" id="PF13041">
    <property type="entry name" value="PPR_2"/>
    <property type="match status" value="1"/>
</dbReference>
<dbReference type="GO" id="GO:0009451">
    <property type="term" value="P:RNA modification"/>
    <property type="evidence" value="ECO:0007669"/>
    <property type="project" value="InterPro"/>
</dbReference>
<name>A0AAQ3RYP4_VIGMU</name>
<dbReference type="EMBL" id="CP144696">
    <property type="protein sequence ID" value="WVZ11207.1"/>
    <property type="molecule type" value="Genomic_DNA"/>
</dbReference>
<organism evidence="2 3">
    <name type="scientific">Vigna mungo</name>
    <name type="common">Black gram</name>
    <name type="synonym">Phaseolus mungo</name>
    <dbReference type="NCBI Taxonomy" id="3915"/>
    <lineage>
        <taxon>Eukaryota</taxon>
        <taxon>Viridiplantae</taxon>
        <taxon>Streptophyta</taxon>
        <taxon>Embryophyta</taxon>
        <taxon>Tracheophyta</taxon>
        <taxon>Spermatophyta</taxon>
        <taxon>Magnoliopsida</taxon>
        <taxon>eudicotyledons</taxon>
        <taxon>Gunneridae</taxon>
        <taxon>Pentapetalae</taxon>
        <taxon>rosids</taxon>
        <taxon>fabids</taxon>
        <taxon>Fabales</taxon>
        <taxon>Fabaceae</taxon>
        <taxon>Papilionoideae</taxon>
        <taxon>50 kb inversion clade</taxon>
        <taxon>NPAAA clade</taxon>
        <taxon>indigoferoid/millettioid clade</taxon>
        <taxon>Phaseoleae</taxon>
        <taxon>Vigna</taxon>
    </lineage>
</organism>
<evidence type="ECO:0000313" key="2">
    <source>
        <dbReference type="EMBL" id="WVZ11207.1"/>
    </source>
</evidence>
<evidence type="ECO:0000313" key="3">
    <source>
        <dbReference type="Proteomes" id="UP001374535"/>
    </source>
</evidence>